<name>A0A1I7WZW8_HETBA</name>
<feature type="chain" id="PRO_5009310900" evidence="1">
    <location>
        <begin position="22"/>
        <end position="62"/>
    </location>
</feature>
<evidence type="ECO:0000256" key="1">
    <source>
        <dbReference type="SAM" id="SignalP"/>
    </source>
</evidence>
<keyword evidence="1" id="KW-0732">Signal</keyword>
<sequence length="62" mass="6911">MLHRTILAVVVLSLFIAIVWSSIAPASLSEIHAPIEPRPTCFCCRAFLCHHQFCPCSKFNAL</sequence>
<evidence type="ECO:0000313" key="2">
    <source>
        <dbReference type="Proteomes" id="UP000095283"/>
    </source>
</evidence>
<dbReference type="AlphaFoldDB" id="A0A1I7WZW8"/>
<evidence type="ECO:0000313" key="3">
    <source>
        <dbReference type="WBParaSite" id="Hba_10745"/>
    </source>
</evidence>
<protein>
    <submittedName>
        <fullName evidence="3">Transmembrane protein</fullName>
    </submittedName>
</protein>
<proteinExistence type="predicted"/>
<dbReference type="WBParaSite" id="Hba_10745">
    <property type="protein sequence ID" value="Hba_10745"/>
    <property type="gene ID" value="Hba_10745"/>
</dbReference>
<feature type="signal peptide" evidence="1">
    <location>
        <begin position="1"/>
        <end position="21"/>
    </location>
</feature>
<reference evidence="3" key="1">
    <citation type="submission" date="2016-11" db="UniProtKB">
        <authorList>
            <consortium name="WormBaseParasite"/>
        </authorList>
    </citation>
    <scope>IDENTIFICATION</scope>
</reference>
<dbReference type="Proteomes" id="UP000095283">
    <property type="component" value="Unplaced"/>
</dbReference>
<organism evidence="2 3">
    <name type="scientific">Heterorhabditis bacteriophora</name>
    <name type="common">Entomopathogenic nematode worm</name>
    <dbReference type="NCBI Taxonomy" id="37862"/>
    <lineage>
        <taxon>Eukaryota</taxon>
        <taxon>Metazoa</taxon>
        <taxon>Ecdysozoa</taxon>
        <taxon>Nematoda</taxon>
        <taxon>Chromadorea</taxon>
        <taxon>Rhabditida</taxon>
        <taxon>Rhabditina</taxon>
        <taxon>Rhabditomorpha</taxon>
        <taxon>Strongyloidea</taxon>
        <taxon>Heterorhabditidae</taxon>
        <taxon>Heterorhabditis</taxon>
    </lineage>
</organism>
<accession>A0A1I7WZW8</accession>
<keyword evidence="2" id="KW-1185">Reference proteome</keyword>